<sequence>MVINHLLLPNLNINNEKAVPEVYKRILEGYLDYLNTALEYESIAMSEVVAGVISELILYNEIKHDWFLIIKDLLEYDELPISYSKNYGEKLYGFNSQWLQHTVHATYNHSFIMNLLNKSQFDYSSIILDLVQPDGYIYNKKVSATNPRTRMKSELLMSLAMGLSLIDSSRIPEQCIVKIKTFDKTEFVTAEYFKLFCLKLLKIDNLETYCNYNDILLERCFTGTGYADFNVQDKVDDYMGTLKRTARDKSVASPLITVYAGEIAEVLGSSTLDLYNSNKEKYIQHLSLNPLDITAYKMRDLNADFGESITPFEIFSTIILNN</sequence>
<reference evidence="1" key="1">
    <citation type="submission" date="2010-10" db="EMBL/GenBank/DDBJ databases">
        <title>BseYI restriction-modification system genes.</title>
        <authorList>
            <person name="Nkenfou C."/>
        </authorList>
    </citation>
    <scope>NUCLEOTIDE SEQUENCE</scope>
    <source>
        <strain evidence="1">2521</strain>
    </source>
</reference>
<dbReference type="REBASE" id="5309">
    <property type="entry name" value="BseYI"/>
</dbReference>
<proteinExistence type="predicted"/>
<name>E5LGC3_9BACI</name>
<protein>
    <submittedName>
        <fullName evidence="1">BseYIB</fullName>
    </submittedName>
</protein>
<accession>E5LGC3</accession>
<dbReference type="AlphaFoldDB" id="E5LGC3"/>
<evidence type="ECO:0000313" key="1">
    <source>
        <dbReference type="EMBL" id="ADQ20511.1"/>
    </source>
</evidence>
<gene>
    <name evidence="1" type="primary">bseYIBR</name>
</gene>
<dbReference type="EMBL" id="HQ446237">
    <property type="protein sequence ID" value="ADQ20511.1"/>
    <property type="molecule type" value="Genomic_DNA"/>
</dbReference>
<organism evidence="1">
    <name type="scientific">Bacillus sp. 2521</name>
    <dbReference type="NCBI Taxonomy" id="925413"/>
    <lineage>
        <taxon>Bacteria</taxon>
        <taxon>Bacillati</taxon>
        <taxon>Bacillota</taxon>
        <taxon>Bacilli</taxon>
        <taxon>Bacillales</taxon>
        <taxon>Bacillaceae</taxon>
        <taxon>Bacillus</taxon>
    </lineage>
</organism>